<accession>A0A1I4NT72</accession>
<evidence type="ECO:0000256" key="4">
    <source>
        <dbReference type="ARBA" id="ARBA00022655"/>
    </source>
</evidence>
<comment type="pathway">
    <text evidence="1">Cofactor biosynthesis; (R)-pantothenate biosynthesis; (R)-pantoate from 3-methyl-2-oxobutanoate: step 2/2.</text>
</comment>
<dbReference type="InterPro" id="IPR036291">
    <property type="entry name" value="NAD(P)-bd_dom_sf"/>
</dbReference>
<dbReference type="GO" id="GO:0015940">
    <property type="term" value="P:pantothenate biosynthetic process"/>
    <property type="evidence" value="ECO:0007669"/>
    <property type="project" value="UniProtKB-UniPathway"/>
</dbReference>
<dbReference type="STRING" id="758825.SAMN02982985_03113"/>
<evidence type="ECO:0000256" key="3">
    <source>
        <dbReference type="ARBA" id="ARBA00019465"/>
    </source>
</evidence>
<dbReference type="RefSeq" id="WP_093388612.1">
    <property type="nucleotide sequence ID" value="NZ_FOTW01000014.1"/>
</dbReference>
<protein>
    <recommendedName>
        <fullName evidence="3">2-dehydropantoate 2-reductase</fullName>
        <ecNumber evidence="2">1.1.1.169</ecNumber>
    </recommendedName>
    <alternativeName>
        <fullName evidence="5">Ketopantoate reductase</fullName>
    </alternativeName>
</protein>
<evidence type="ECO:0000256" key="6">
    <source>
        <dbReference type="ARBA" id="ARBA00048793"/>
    </source>
</evidence>
<evidence type="ECO:0000313" key="10">
    <source>
        <dbReference type="Proteomes" id="UP000199470"/>
    </source>
</evidence>
<dbReference type="AlphaFoldDB" id="A0A1I4NT72"/>
<evidence type="ECO:0000259" key="7">
    <source>
        <dbReference type="Pfam" id="PF02558"/>
    </source>
</evidence>
<dbReference type="PANTHER" id="PTHR21708:SF45">
    <property type="entry name" value="2-DEHYDROPANTOATE 2-REDUCTASE"/>
    <property type="match status" value="1"/>
</dbReference>
<dbReference type="FunFam" id="1.10.1040.10:FF:000017">
    <property type="entry name" value="2-dehydropantoate 2-reductase"/>
    <property type="match status" value="1"/>
</dbReference>
<dbReference type="InterPro" id="IPR013328">
    <property type="entry name" value="6PGD_dom2"/>
</dbReference>
<proteinExistence type="predicted"/>
<keyword evidence="4" id="KW-0566">Pantothenate biosynthesis</keyword>
<dbReference type="Proteomes" id="UP000199470">
    <property type="component" value="Unassembled WGS sequence"/>
</dbReference>
<dbReference type="EMBL" id="FOTW01000014">
    <property type="protein sequence ID" value="SFM18728.1"/>
    <property type="molecule type" value="Genomic_DNA"/>
</dbReference>
<dbReference type="InterPro" id="IPR051402">
    <property type="entry name" value="KPR-Related"/>
</dbReference>
<name>A0A1I4NT72_9BURK</name>
<dbReference type="InterPro" id="IPR013332">
    <property type="entry name" value="KPR_N"/>
</dbReference>
<dbReference type="InterPro" id="IPR008927">
    <property type="entry name" value="6-PGluconate_DH-like_C_sf"/>
</dbReference>
<dbReference type="UniPathway" id="UPA00028">
    <property type="reaction ID" value="UER00004"/>
</dbReference>
<dbReference type="InterPro" id="IPR013752">
    <property type="entry name" value="KPA_reductase"/>
</dbReference>
<dbReference type="OrthoDB" id="9796561at2"/>
<evidence type="ECO:0000313" key="9">
    <source>
        <dbReference type="EMBL" id="SFM18728.1"/>
    </source>
</evidence>
<dbReference type="SUPFAM" id="SSF51735">
    <property type="entry name" value="NAD(P)-binding Rossmann-fold domains"/>
    <property type="match status" value="1"/>
</dbReference>
<comment type="catalytic activity">
    <reaction evidence="6">
        <text>(R)-pantoate + NADP(+) = 2-dehydropantoate + NADPH + H(+)</text>
        <dbReference type="Rhea" id="RHEA:16233"/>
        <dbReference type="ChEBI" id="CHEBI:11561"/>
        <dbReference type="ChEBI" id="CHEBI:15378"/>
        <dbReference type="ChEBI" id="CHEBI:15980"/>
        <dbReference type="ChEBI" id="CHEBI:57783"/>
        <dbReference type="ChEBI" id="CHEBI:58349"/>
        <dbReference type="EC" id="1.1.1.169"/>
    </reaction>
</comment>
<feature type="domain" description="Ketopantoate reductase C-terminal" evidence="8">
    <location>
        <begin position="197"/>
        <end position="315"/>
    </location>
</feature>
<dbReference type="Pfam" id="PF08546">
    <property type="entry name" value="ApbA_C"/>
    <property type="match status" value="1"/>
</dbReference>
<sequence>MKVCIIGAGAIGGFLGARLAAAGACELSTLARGATLAALREHGWRLQQNGALLQVPARAAERAAELGPQDLVVIAVKGPALASVVADIAPLLGPQTIVLPAMNGVPWWFGSGVAALGDAPLDSVDPGGRAAAAIPLAAVLGCVVHASTATTEPGVVAHKMGQGLIIGEPAGGESARAQAVCELFRHAGFDVTLSPRVRYDIWYKLWGNMTINPVSAMTGATTDRLQDDELVRNFCSAAMREAAVVGERIGCAVLQTPEERHLVTRKLGGFKTSMLQDVEAGRAIELDSIVGAVREIGQRVGVATPNIDALFGLARLFARGRGLYPAA</sequence>
<reference evidence="9 10" key="1">
    <citation type="submission" date="2016-10" db="EMBL/GenBank/DDBJ databases">
        <authorList>
            <person name="de Groot N.N."/>
        </authorList>
    </citation>
    <scope>NUCLEOTIDE SEQUENCE [LARGE SCALE GENOMIC DNA]</scope>
    <source>
        <strain evidence="9 10">ATCC 43154</strain>
    </source>
</reference>
<dbReference type="GO" id="GO:0005737">
    <property type="term" value="C:cytoplasm"/>
    <property type="evidence" value="ECO:0007669"/>
    <property type="project" value="TreeGrafter"/>
</dbReference>
<dbReference type="SUPFAM" id="SSF48179">
    <property type="entry name" value="6-phosphogluconate dehydrogenase C-terminal domain-like"/>
    <property type="match status" value="1"/>
</dbReference>
<evidence type="ECO:0000256" key="5">
    <source>
        <dbReference type="ARBA" id="ARBA00032024"/>
    </source>
</evidence>
<evidence type="ECO:0000259" key="8">
    <source>
        <dbReference type="Pfam" id="PF08546"/>
    </source>
</evidence>
<dbReference type="Gene3D" id="1.10.1040.10">
    <property type="entry name" value="N-(1-d-carboxylethyl)-l-norvaline Dehydrogenase, domain 2"/>
    <property type="match status" value="1"/>
</dbReference>
<dbReference type="Pfam" id="PF02558">
    <property type="entry name" value="ApbA"/>
    <property type="match status" value="1"/>
</dbReference>
<keyword evidence="10" id="KW-1185">Reference proteome</keyword>
<dbReference type="Gene3D" id="3.40.50.720">
    <property type="entry name" value="NAD(P)-binding Rossmann-like Domain"/>
    <property type="match status" value="1"/>
</dbReference>
<dbReference type="NCBIfam" id="NF005089">
    <property type="entry name" value="PRK06522.1-4"/>
    <property type="match status" value="1"/>
</dbReference>
<feature type="domain" description="Ketopantoate reductase N-terminal" evidence="7">
    <location>
        <begin position="3"/>
        <end position="169"/>
    </location>
</feature>
<gene>
    <name evidence="9" type="ORF">SAMN02982985_03113</name>
</gene>
<organism evidence="9 10">
    <name type="scientific">Rugamonas rubra</name>
    <dbReference type="NCBI Taxonomy" id="758825"/>
    <lineage>
        <taxon>Bacteria</taxon>
        <taxon>Pseudomonadati</taxon>
        <taxon>Pseudomonadota</taxon>
        <taxon>Betaproteobacteria</taxon>
        <taxon>Burkholderiales</taxon>
        <taxon>Oxalobacteraceae</taxon>
        <taxon>Telluria group</taxon>
        <taxon>Rugamonas</taxon>
    </lineage>
</organism>
<evidence type="ECO:0000256" key="2">
    <source>
        <dbReference type="ARBA" id="ARBA00013014"/>
    </source>
</evidence>
<dbReference type="EC" id="1.1.1.169" evidence="2"/>
<dbReference type="PANTHER" id="PTHR21708">
    <property type="entry name" value="PROBABLE 2-DEHYDROPANTOATE 2-REDUCTASE"/>
    <property type="match status" value="1"/>
</dbReference>
<evidence type="ECO:0000256" key="1">
    <source>
        <dbReference type="ARBA" id="ARBA00004994"/>
    </source>
</evidence>
<dbReference type="GO" id="GO:0008677">
    <property type="term" value="F:2-dehydropantoate 2-reductase activity"/>
    <property type="evidence" value="ECO:0007669"/>
    <property type="project" value="UniProtKB-EC"/>
</dbReference>